<proteinExistence type="predicted"/>
<organism evidence="1 2">
    <name type="scientific">Lachnobacterium bovis DSM 14045</name>
    <dbReference type="NCBI Taxonomy" id="1122142"/>
    <lineage>
        <taxon>Bacteria</taxon>
        <taxon>Bacillati</taxon>
        <taxon>Bacillota</taxon>
        <taxon>Clostridia</taxon>
        <taxon>Lachnospirales</taxon>
        <taxon>Lachnospiraceae</taxon>
        <taxon>Lachnobacterium</taxon>
    </lineage>
</organism>
<accession>A0A1H3JFL8</accession>
<protein>
    <submittedName>
        <fullName evidence="1">Uncharacterized protein</fullName>
    </submittedName>
</protein>
<reference evidence="1 2" key="1">
    <citation type="submission" date="2016-10" db="EMBL/GenBank/DDBJ databases">
        <authorList>
            <person name="de Groot N.N."/>
        </authorList>
    </citation>
    <scope>NUCLEOTIDE SEQUENCE [LARGE SCALE GENOMIC DNA]</scope>
    <source>
        <strain evidence="1 2">DSM 14045</strain>
    </source>
</reference>
<sequence>MLRLTIKILEKKFDIMVKKNQRIIEVLKVLKENQLFFYDINQMMVYSVRNQEYVNKKLTFKQGDIFSGDILELK</sequence>
<dbReference type="EMBL" id="FNPG01000016">
    <property type="protein sequence ID" value="SDY38702.1"/>
    <property type="molecule type" value="Genomic_DNA"/>
</dbReference>
<dbReference type="OrthoDB" id="2053174at2"/>
<dbReference type="RefSeq" id="WP_022747760.1">
    <property type="nucleotide sequence ID" value="NZ_FNPG01000016.1"/>
</dbReference>
<dbReference type="AlphaFoldDB" id="A0A1H3JFL8"/>
<gene>
    <name evidence="1" type="ORF">SAMN02910414_01438</name>
</gene>
<evidence type="ECO:0000313" key="1">
    <source>
        <dbReference type="EMBL" id="SDY38702.1"/>
    </source>
</evidence>
<keyword evidence="2" id="KW-1185">Reference proteome</keyword>
<evidence type="ECO:0000313" key="2">
    <source>
        <dbReference type="Proteomes" id="UP000183918"/>
    </source>
</evidence>
<name>A0A1H3JFL8_9FIRM</name>
<dbReference type="Proteomes" id="UP000183918">
    <property type="component" value="Unassembled WGS sequence"/>
</dbReference>
<dbReference type="STRING" id="1122142.SAMN02910414_01438"/>